<reference evidence="2" key="1">
    <citation type="submission" date="2016-11" db="UniProtKB">
        <authorList>
            <consortium name="WormBaseParasite"/>
        </authorList>
    </citation>
    <scope>IDENTIFICATION</scope>
    <source>
        <strain evidence="2">pt0022</strain>
    </source>
</reference>
<dbReference type="WBParaSite" id="maker-PairedContig_837-snap-gene-0.8-mRNA-1">
    <property type="protein sequence ID" value="maker-PairedContig_837-snap-gene-0.8-mRNA-1"/>
    <property type="gene ID" value="maker-PairedContig_837-snap-gene-0.8"/>
</dbReference>
<evidence type="ECO:0000313" key="2">
    <source>
        <dbReference type="WBParaSite" id="maker-PairedContig_837-snap-gene-0.8-mRNA-1"/>
    </source>
</evidence>
<accession>A0A1I8EZN8</accession>
<proteinExistence type="predicted"/>
<sequence>MSDYLERLPAGGSQSWSSRSMRERQERHFIGYRRHSYPNIARDFVYRQMDDESSLRMGLTTRDESPPANVASDPRELPMQQQQQQGSNYRWLMGSARNRSQYGSNRSVFSEQKRLVRSRHRIRRSIKRYRIPRSLSRTSRISAERRRSLSLISRRNNTEYSSESDEEPMEQSSQINCIIERNYPIGSIIKLFIIGYL</sequence>
<feature type="region of interest" description="Disordered" evidence="1">
    <location>
        <begin position="1"/>
        <end position="22"/>
    </location>
</feature>
<protein>
    <submittedName>
        <fullName evidence="2">Uncharacterized protein</fullName>
    </submittedName>
</protein>
<organism evidence="2">
    <name type="scientific">Wuchereria bancrofti</name>
    <dbReference type="NCBI Taxonomy" id="6293"/>
    <lineage>
        <taxon>Eukaryota</taxon>
        <taxon>Metazoa</taxon>
        <taxon>Ecdysozoa</taxon>
        <taxon>Nematoda</taxon>
        <taxon>Chromadorea</taxon>
        <taxon>Rhabditida</taxon>
        <taxon>Spirurina</taxon>
        <taxon>Spiruromorpha</taxon>
        <taxon>Filarioidea</taxon>
        <taxon>Onchocercidae</taxon>
        <taxon>Wuchereria</taxon>
    </lineage>
</organism>
<evidence type="ECO:0000256" key="1">
    <source>
        <dbReference type="SAM" id="MobiDB-lite"/>
    </source>
</evidence>
<name>A0A1I8EZN8_WUCBA</name>
<dbReference type="AlphaFoldDB" id="A0A1I8EZN8"/>
<feature type="region of interest" description="Disordered" evidence="1">
    <location>
        <begin position="58"/>
        <end position="82"/>
    </location>
</feature>